<dbReference type="OrthoDB" id="7595370at2"/>
<dbReference type="Proteomes" id="UP000218934">
    <property type="component" value="Unassembled WGS sequence"/>
</dbReference>
<dbReference type="EMBL" id="NWUF01000007">
    <property type="protein sequence ID" value="PCE42604.1"/>
    <property type="molecule type" value="Genomic_DNA"/>
</dbReference>
<gene>
    <name evidence="1" type="ORF">COO09_09325</name>
</gene>
<dbReference type="KEGG" id="rdi:CMV14_06755"/>
<dbReference type="AlphaFoldDB" id="A0A2A4FYM3"/>
<protein>
    <submittedName>
        <fullName evidence="1">Uncharacterized protein</fullName>
    </submittedName>
</protein>
<name>A0A2A4FYM3_9SPHN</name>
<evidence type="ECO:0000313" key="1">
    <source>
        <dbReference type="EMBL" id="PCE42604.1"/>
    </source>
</evidence>
<organism evidence="1 2">
    <name type="scientific">Rhizorhabdus dicambivorans</name>
    <dbReference type="NCBI Taxonomy" id="1850238"/>
    <lineage>
        <taxon>Bacteria</taxon>
        <taxon>Pseudomonadati</taxon>
        <taxon>Pseudomonadota</taxon>
        <taxon>Alphaproteobacteria</taxon>
        <taxon>Sphingomonadales</taxon>
        <taxon>Sphingomonadaceae</taxon>
        <taxon>Rhizorhabdus</taxon>
    </lineage>
</organism>
<keyword evidence="2" id="KW-1185">Reference proteome</keyword>
<proteinExistence type="predicted"/>
<accession>A0A2A4FYM3</accession>
<sequence>MLSPMGVMTIVIDGATDWAATGQMLSGVGTVLGALAVIYAAKVGADTFSSWKRQKLEERRIAVAEQALALAFRIEEAFEQIRYPSATATEQAAAFENMIGIGLIDDRTPIEIRSRLLPAQVAVDRINATSPLFLELSEVMPLTRAFLHRDVAEHLVELRQHRQRITHAALELLQNARHAQRAQTENQREREEKWRNEREAIVISDEDRLDVFRGAINNCVARLDGQLGPIVRIDINVRQRRFQRIAIKRR</sequence>
<evidence type="ECO:0000313" key="2">
    <source>
        <dbReference type="Proteomes" id="UP000218934"/>
    </source>
</evidence>
<comment type="caution">
    <text evidence="1">The sequence shown here is derived from an EMBL/GenBank/DDBJ whole genome shotgun (WGS) entry which is preliminary data.</text>
</comment>
<dbReference type="RefSeq" id="WP_066960797.1">
    <property type="nucleotide sequence ID" value="NZ_CP023449.1"/>
</dbReference>
<reference evidence="1 2" key="1">
    <citation type="submission" date="2017-09" db="EMBL/GenBank/DDBJ databases">
        <title>The Catabolism of 3,6-Dichlorosalicylic acid is Initiated by the Cytochrome P450 Monooxygenase DsmABC in Rhizorhabdus dicambivorans Ndbn-20.</title>
        <authorList>
            <person name="Na L."/>
        </authorList>
    </citation>
    <scope>NUCLEOTIDE SEQUENCE [LARGE SCALE GENOMIC DNA]</scope>
    <source>
        <strain evidence="1 2">Ndbn-20m</strain>
    </source>
</reference>